<sequence>RVPNTPKTLVVETCEIHSLNQTKKIKHHNYN</sequence>
<name>X1J5C1_9ZZZZ</name>
<reference evidence="1" key="1">
    <citation type="journal article" date="2014" name="Front. Microbiol.">
        <title>High frequency of phylogenetically diverse reductive dehalogenase-homologous genes in deep subseafloor sedimentary metagenomes.</title>
        <authorList>
            <person name="Kawai M."/>
            <person name="Futagami T."/>
            <person name="Toyoda A."/>
            <person name="Takaki Y."/>
            <person name="Nishi S."/>
            <person name="Hori S."/>
            <person name="Arai W."/>
            <person name="Tsubouchi T."/>
            <person name="Morono Y."/>
            <person name="Uchiyama I."/>
            <person name="Ito T."/>
            <person name="Fujiyama A."/>
            <person name="Inagaki F."/>
            <person name="Takami H."/>
        </authorList>
    </citation>
    <scope>NUCLEOTIDE SEQUENCE</scope>
    <source>
        <strain evidence="1">Expedition CK06-06</strain>
    </source>
</reference>
<dbReference type="EMBL" id="BARV01002101">
    <property type="protein sequence ID" value="GAH89931.1"/>
    <property type="molecule type" value="Genomic_DNA"/>
</dbReference>
<protein>
    <submittedName>
        <fullName evidence="1">Uncharacterized protein</fullName>
    </submittedName>
</protein>
<feature type="non-terminal residue" evidence="1">
    <location>
        <position position="1"/>
    </location>
</feature>
<organism evidence="1">
    <name type="scientific">marine sediment metagenome</name>
    <dbReference type="NCBI Taxonomy" id="412755"/>
    <lineage>
        <taxon>unclassified sequences</taxon>
        <taxon>metagenomes</taxon>
        <taxon>ecological metagenomes</taxon>
    </lineage>
</organism>
<gene>
    <name evidence="1" type="ORF">S06H3_05624</name>
</gene>
<dbReference type="AlphaFoldDB" id="X1J5C1"/>
<proteinExistence type="predicted"/>
<accession>X1J5C1</accession>
<comment type="caution">
    <text evidence="1">The sequence shown here is derived from an EMBL/GenBank/DDBJ whole genome shotgun (WGS) entry which is preliminary data.</text>
</comment>
<evidence type="ECO:0000313" key="1">
    <source>
        <dbReference type="EMBL" id="GAH89931.1"/>
    </source>
</evidence>